<name>A0A015IFV9_RHIIW</name>
<evidence type="ECO:0000313" key="3">
    <source>
        <dbReference type="Proteomes" id="UP000022910"/>
    </source>
</evidence>
<gene>
    <name evidence="2" type="ORF">RirG_219720</name>
</gene>
<dbReference type="EMBL" id="JEMT01027877">
    <property type="protein sequence ID" value="EXX56042.1"/>
    <property type="molecule type" value="Genomic_DNA"/>
</dbReference>
<dbReference type="AlphaFoldDB" id="A0A015IFV9"/>
<feature type="compositionally biased region" description="Basic and acidic residues" evidence="1">
    <location>
        <begin position="182"/>
        <end position="192"/>
    </location>
</feature>
<accession>A0A015IFV9</accession>
<sequence length="250" mass="29212">MYLGKSFIFKRILTGYEAVGEELERIRDIIVYDIPYTWNLQKIIAELKFWGNTIKCSVKRQHKYQTLRVKIALSSFVLPQFNKYWKTDLGGIPVRWFPASWTLRERKQCEKFQAVIHDIPEDMTMATLWMDRKPCEFLMKCGASSFKVIQTSKGRRKLVAYFENWETTLRALDTPQFFVPDGKSDKNLESKQPKKKDKPTSSKIVPKNNNQEEKNLKNQKKAKNTSKIKGGNKDNKAVLAEILTLLQRLV</sequence>
<evidence type="ECO:0000313" key="2">
    <source>
        <dbReference type="EMBL" id="EXX56042.1"/>
    </source>
</evidence>
<dbReference type="OrthoDB" id="2475735at2759"/>
<dbReference type="HOGENOM" id="CLU_050097_0_1_1"/>
<proteinExistence type="predicted"/>
<organism evidence="2 3">
    <name type="scientific">Rhizophagus irregularis (strain DAOM 197198w)</name>
    <name type="common">Glomus intraradices</name>
    <dbReference type="NCBI Taxonomy" id="1432141"/>
    <lineage>
        <taxon>Eukaryota</taxon>
        <taxon>Fungi</taxon>
        <taxon>Fungi incertae sedis</taxon>
        <taxon>Mucoromycota</taxon>
        <taxon>Glomeromycotina</taxon>
        <taxon>Glomeromycetes</taxon>
        <taxon>Glomerales</taxon>
        <taxon>Glomeraceae</taxon>
        <taxon>Rhizophagus</taxon>
    </lineage>
</organism>
<feature type="region of interest" description="Disordered" evidence="1">
    <location>
        <begin position="180"/>
        <end position="233"/>
    </location>
</feature>
<comment type="caution">
    <text evidence="2">The sequence shown here is derived from an EMBL/GenBank/DDBJ whole genome shotgun (WGS) entry which is preliminary data.</text>
</comment>
<feature type="compositionally biased region" description="Basic residues" evidence="1">
    <location>
        <begin position="217"/>
        <end position="226"/>
    </location>
</feature>
<dbReference type="Proteomes" id="UP000022910">
    <property type="component" value="Unassembled WGS sequence"/>
</dbReference>
<keyword evidence="3" id="KW-1185">Reference proteome</keyword>
<protein>
    <submittedName>
        <fullName evidence="2">Uncharacterized protein</fullName>
    </submittedName>
</protein>
<reference evidence="2 3" key="1">
    <citation type="submission" date="2014-02" db="EMBL/GenBank/DDBJ databases">
        <title>Single nucleus genome sequencing reveals high similarity among nuclei of an endomycorrhizal fungus.</title>
        <authorList>
            <person name="Lin K."/>
            <person name="Geurts R."/>
            <person name="Zhang Z."/>
            <person name="Limpens E."/>
            <person name="Saunders D.G."/>
            <person name="Mu D."/>
            <person name="Pang E."/>
            <person name="Cao H."/>
            <person name="Cha H."/>
            <person name="Lin T."/>
            <person name="Zhou Q."/>
            <person name="Shang Y."/>
            <person name="Li Y."/>
            <person name="Ivanov S."/>
            <person name="Sharma T."/>
            <person name="Velzen R.V."/>
            <person name="Ruijter N.D."/>
            <person name="Aanen D.K."/>
            <person name="Win J."/>
            <person name="Kamoun S."/>
            <person name="Bisseling T."/>
            <person name="Huang S."/>
        </authorList>
    </citation>
    <scope>NUCLEOTIDE SEQUENCE [LARGE SCALE GENOMIC DNA]</scope>
    <source>
        <strain evidence="3">DAOM197198w</strain>
    </source>
</reference>
<evidence type="ECO:0000256" key="1">
    <source>
        <dbReference type="SAM" id="MobiDB-lite"/>
    </source>
</evidence>